<evidence type="ECO:0000313" key="5">
    <source>
        <dbReference type="Proteomes" id="UP001140949"/>
    </source>
</evidence>
<dbReference type="InterPro" id="IPR007726">
    <property type="entry name" value="SS18_N"/>
</dbReference>
<dbReference type="Proteomes" id="UP001140949">
    <property type="component" value="Unassembled WGS sequence"/>
</dbReference>
<evidence type="ECO:0000256" key="1">
    <source>
        <dbReference type="ARBA" id="ARBA00007945"/>
    </source>
</evidence>
<accession>A0AAX6EY57</accession>
<protein>
    <submittedName>
        <fullName evidence="4">GRF1-interacting factor 2-like</fullName>
    </submittedName>
</protein>
<reference evidence="4" key="2">
    <citation type="submission" date="2023-04" db="EMBL/GenBank/DDBJ databases">
        <authorList>
            <person name="Bruccoleri R.E."/>
            <person name="Oakeley E.J."/>
            <person name="Faust A.-M."/>
            <person name="Dessus-Babus S."/>
            <person name="Altorfer M."/>
            <person name="Burckhardt D."/>
            <person name="Oertli M."/>
            <person name="Naumann U."/>
            <person name="Petersen F."/>
            <person name="Wong J."/>
        </authorList>
    </citation>
    <scope>NUCLEOTIDE SEQUENCE</scope>
    <source>
        <strain evidence="4">GSM-AAB239-AS_SAM_17_03QT</strain>
        <tissue evidence="4">Leaf</tissue>
    </source>
</reference>
<dbReference type="EMBL" id="JANAVB010033020">
    <property type="protein sequence ID" value="KAJ6809147.1"/>
    <property type="molecule type" value="Genomic_DNA"/>
</dbReference>
<sequence length="301" mass="33281">MIVSKTGKKPQCSQTAHNDIRVLFFFFFFFFFKVGRNNDNNNTPLLFSTLLFIERERELLFCGERERERTMQQHHQQQMPAMGAMPPVVITTEQIQKHLDENKQLILAILDNQNLGKLSECAQYQAQLQKNLLYLAAIADSQPPTAVRPQVMPHAGMHQGGGPLMQQAPMFRSHAPLQFNPQEVQEQQQLHHHPQMMPFQAHMGMRPVGVMNGMHAPMNTQPSLRGGGRSEVPPGGQNLPELSRGSMPSGSVDGRGSKQDAGGAASQPPSAEGQRSAATDHASGEAEPSRNPKRPEGAKTP</sequence>
<keyword evidence="5" id="KW-1185">Reference proteome</keyword>
<comment type="similarity">
    <text evidence="1">Belongs to the SS18 family.</text>
</comment>
<feature type="domain" description="SS18 N-terminal" evidence="3">
    <location>
        <begin position="90"/>
        <end position="143"/>
    </location>
</feature>
<organism evidence="4 5">
    <name type="scientific">Iris pallida</name>
    <name type="common">Sweet iris</name>
    <dbReference type="NCBI Taxonomy" id="29817"/>
    <lineage>
        <taxon>Eukaryota</taxon>
        <taxon>Viridiplantae</taxon>
        <taxon>Streptophyta</taxon>
        <taxon>Embryophyta</taxon>
        <taxon>Tracheophyta</taxon>
        <taxon>Spermatophyta</taxon>
        <taxon>Magnoliopsida</taxon>
        <taxon>Liliopsida</taxon>
        <taxon>Asparagales</taxon>
        <taxon>Iridaceae</taxon>
        <taxon>Iridoideae</taxon>
        <taxon>Irideae</taxon>
        <taxon>Iris</taxon>
    </lineage>
</organism>
<comment type="caution">
    <text evidence="4">The sequence shown here is derived from an EMBL/GenBank/DDBJ whole genome shotgun (WGS) entry which is preliminary data.</text>
</comment>
<feature type="compositionally biased region" description="Basic and acidic residues" evidence="2">
    <location>
        <begin position="282"/>
        <end position="301"/>
    </location>
</feature>
<proteinExistence type="inferred from homology"/>
<dbReference type="Pfam" id="PF05030">
    <property type="entry name" value="SSXT"/>
    <property type="match status" value="1"/>
</dbReference>
<reference evidence="4" key="1">
    <citation type="journal article" date="2023" name="GigaByte">
        <title>Genome assembly of the bearded iris, Iris pallida Lam.</title>
        <authorList>
            <person name="Bruccoleri R.E."/>
            <person name="Oakeley E.J."/>
            <person name="Faust A.M.E."/>
            <person name="Altorfer M."/>
            <person name="Dessus-Babus S."/>
            <person name="Burckhardt D."/>
            <person name="Oertli M."/>
            <person name="Naumann U."/>
            <person name="Petersen F."/>
            <person name="Wong J."/>
        </authorList>
    </citation>
    <scope>NUCLEOTIDE SEQUENCE</scope>
    <source>
        <strain evidence="4">GSM-AAB239-AS_SAM_17_03QT</strain>
    </source>
</reference>
<evidence type="ECO:0000256" key="2">
    <source>
        <dbReference type="SAM" id="MobiDB-lite"/>
    </source>
</evidence>
<name>A0AAX6EY57_IRIPA</name>
<gene>
    <name evidence="4" type="ORF">M6B38_161150</name>
</gene>
<evidence type="ECO:0000313" key="4">
    <source>
        <dbReference type="EMBL" id="KAJ6809147.1"/>
    </source>
</evidence>
<dbReference type="AlphaFoldDB" id="A0AAX6EY57"/>
<evidence type="ECO:0000259" key="3">
    <source>
        <dbReference type="Pfam" id="PF05030"/>
    </source>
</evidence>
<feature type="region of interest" description="Disordered" evidence="2">
    <location>
        <begin position="209"/>
        <end position="301"/>
    </location>
</feature>